<dbReference type="Gene3D" id="1.10.510.10">
    <property type="entry name" value="Transferase(Phosphotransferase) domain 1"/>
    <property type="match status" value="1"/>
</dbReference>
<comment type="similarity">
    <text evidence="1">Belongs to the protein kinase superfamily. ADCK protein kinase family.</text>
</comment>
<dbReference type="PANTHER" id="PTHR43851:SF3">
    <property type="entry name" value="COENZYME Q8"/>
    <property type="match status" value="1"/>
</dbReference>
<evidence type="ECO:0000313" key="7">
    <source>
        <dbReference type="Proteomes" id="UP000753961"/>
    </source>
</evidence>
<organism evidence="6 7">
    <name type="scientific">Membranihabitans marinus</name>
    <dbReference type="NCBI Taxonomy" id="1227546"/>
    <lineage>
        <taxon>Bacteria</taxon>
        <taxon>Pseudomonadati</taxon>
        <taxon>Bacteroidota</taxon>
        <taxon>Saprospiria</taxon>
        <taxon>Saprospirales</taxon>
        <taxon>Saprospiraceae</taxon>
        <taxon>Membranihabitans</taxon>
    </lineage>
</organism>
<evidence type="ECO:0000313" key="6">
    <source>
        <dbReference type="EMBL" id="MBY5959338.1"/>
    </source>
</evidence>
<keyword evidence="7" id="KW-1185">Reference proteome</keyword>
<dbReference type="Pfam" id="PF03109">
    <property type="entry name" value="ABC1"/>
    <property type="match status" value="1"/>
</dbReference>
<dbReference type="InterPro" id="IPR011009">
    <property type="entry name" value="Kinase-like_dom_sf"/>
</dbReference>
<dbReference type="Proteomes" id="UP000753961">
    <property type="component" value="Unassembled WGS sequence"/>
</dbReference>
<keyword evidence="3" id="KW-0547">Nucleotide-binding</keyword>
<dbReference type="GO" id="GO:0005524">
    <property type="term" value="F:ATP binding"/>
    <property type="evidence" value="ECO:0007669"/>
    <property type="project" value="UniProtKB-KW"/>
</dbReference>
<evidence type="ECO:0000259" key="5">
    <source>
        <dbReference type="Pfam" id="PF03109"/>
    </source>
</evidence>
<keyword evidence="6" id="KW-0418">Kinase</keyword>
<dbReference type="EMBL" id="JAHVHU010000013">
    <property type="protein sequence ID" value="MBY5959338.1"/>
    <property type="molecule type" value="Genomic_DNA"/>
</dbReference>
<comment type="caution">
    <text evidence="6">The sequence shown here is derived from an EMBL/GenBank/DDBJ whole genome shotgun (WGS) entry which is preliminary data.</text>
</comment>
<name>A0A953LB35_9BACT</name>
<evidence type="ECO:0000256" key="3">
    <source>
        <dbReference type="ARBA" id="ARBA00022741"/>
    </source>
</evidence>
<keyword evidence="2" id="KW-0808">Transferase</keyword>
<evidence type="ECO:0000256" key="2">
    <source>
        <dbReference type="ARBA" id="ARBA00022679"/>
    </source>
</evidence>
<dbReference type="AlphaFoldDB" id="A0A953LB35"/>
<dbReference type="PANTHER" id="PTHR43851">
    <property type="match status" value="1"/>
</dbReference>
<dbReference type="InterPro" id="IPR004147">
    <property type="entry name" value="ABC1_dom"/>
</dbReference>
<dbReference type="InterPro" id="IPR051409">
    <property type="entry name" value="Atypical_kinase_ADCK"/>
</dbReference>
<dbReference type="CDD" id="cd13970">
    <property type="entry name" value="ABC1_ADCK3"/>
    <property type="match status" value="1"/>
</dbReference>
<protein>
    <submittedName>
        <fullName evidence="6">AarF/ABC1/UbiB kinase family protein</fullName>
    </submittedName>
</protein>
<sequence>MKTINHIPKSKIARASQLAKTGAKVGVNYLKYYGDKLTKGEQKARETLNESNAEDIYEGFSNLKGSTLKVAQMLSMEQGILPEQFVEKFSLSQFSVPPLSTPLVRKTFRKYFGKNPEDIYDVFSPVSVHAASIGQVHYAEKDHKKLAVKIQYPGVADSIVSDLTMVKPLAMQLFNLRGKDSGKYFQEVEDKLLEETNYLLEIKQSKAVRESCAHLPHLRFPDYYEDLSCERIITMDWMEGKHLSEFLEQNPEPTQAVRDKIGQTLWDFYMYQIHSLRKVHADPHPGNFLVSDTEELIALDFGCMKEIPEDFYQPYFDLVKGDTLHDKIIFEEKLWQLDILREDDSPTEIEFFKSIFHTMITLFSKPFCQKYFDFSDEAFFNQLYQFGEKMSKDKALRKMNANRGSKHFIYMHRTFFGLYNLLFQLKAREVDIHRYPLY</sequence>
<dbReference type="GO" id="GO:0016301">
    <property type="term" value="F:kinase activity"/>
    <property type="evidence" value="ECO:0007669"/>
    <property type="project" value="UniProtKB-KW"/>
</dbReference>
<feature type="domain" description="ABC1 atypical kinase-like" evidence="5">
    <location>
        <begin position="95"/>
        <end position="321"/>
    </location>
</feature>
<evidence type="ECO:0000256" key="4">
    <source>
        <dbReference type="ARBA" id="ARBA00022840"/>
    </source>
</evidence>
<proteinExistence type="inferred from homology"/>
<dbReference type="GO" id="GO:0006744">
    <property type="term" value="P:ubiquinone biosynthetic process"/>
    <property type="evidence" value="ECO:0007669"/>
    <property type="project" value="TreeGrafter"/>
</dbReference>
<accession>A0A953LB35</accession>
<reference evidence="6" key="1">
    <citation type="submission" date="2021-06" db="EMBL/GenBank/DDBJ databases">
        <title>44 bacteria genomes isolated from Dapeng, Shenzhen.</title>
        <authorList>
            <person name="Zheng W."/>
            <person name="Yu S."/>
            <person name="Huang Y."/>
        </authorList>
    </citation>
    <scope>NUCLEOTIDE SEQUENCE</scope>
    <source>
        <strain evidence="6">DP5N28-2</strain>
    </source>
</reference>
<gene>
    <name evidence="6" type="ORF">KUV50_14390</name>
</gene>
<evidence type="ECO:0000256" key="1">
    <source>
        <dbReference type="ARBA" id="ARBA00009670"/>
    </source>
</evidence>
<dbReference type="RefSeq" id="WP_222580873.1">
    <property type="nucleotide sequence ID" value="NZ_JAHVHU010000013.1"/>
</dbReference>
<dbReference type="SUPFAM" id="SSF56112">
    <property type="entry name" value="Protein kinase-like (PK-like)"/>
    <property type="match status" value="1"/>
</dbReference>
<keyword evidence="4" id="KW-0067">ATP-binding</keyword>
<dbReference type="InterPro" id="IPR034646">
    <property type="entry name" value="ADCK3_dom"/>
</dbReference>